<comment type="caution">
    <text evidence="2">The sequence shown here is derived from an EMBL/GenBank/DDBJ whole genome shotgun (WGS) entry which is preliminary data.</text>
</comment>
<keyword evidence="2" id="KW-0548">Nucleotidyltransferase</keyword>
<dbReference type="InterPro" id="IPR050951">
    <property type="entry name" value="Retrovirus_Pol_polyprotein"/>
</dbReference>
<dbReference type="AlphaFoldDB" id="A0A225VRF8"/>
<dbReference type="Gene3D" id="1.10.340.70">
    <property type="match status" value="1"/>
</dbReference>
<accession>A0A225VRF8</accession>
<dbReference type="PANTHER" id="PTHR37984:SF5">
    <property type="entry name" value="PROTEIN NYNRIN-LIKE"/>
    <property type="match status" value="1"/>
</dbReference>
<dbReference type="Proteomes" id="UP000198211">
    <property type="component" value="Unassembled WGS sequence"/>
</dbReference>
<gene>
    <name evidence="2" type="ORF">PHMEG_00019635</name>
</gene>
<feature type="domain" description="Integrase zinc-binding" evidence="1">
    <location>
        <begin position="80"/>
        <end position="137"/>
    </location>
</feature>
<sequence length="187" mass="20473">MAEYSGMNHGVIAALEHGAEDLVIVGESSLVFQQSLGVIACRKDSLMTATQSSDNALYYTGASIRMVDENLPEMSLRLVVPTTMRQEVLQNCHDSIEGGHQGVVHSYQRVKHNYYWIGLYADVERHVKSCLACSSSKSFPQLKGYSPGNVRTERPFQLVSVDFGILLPSSRGGTPLCCYGTVRLPGS</sequence>
<reference evidence="3" key="1">
    <citation type="submission" date="2017-03" db="EMBL/GenBank/DDBJ databases">
        <title>Phytopthora megakarya and P. palmivora, two closely related causual agents of cacao black pod achieved similar genome size and gene model numbers by different mechanisms.</title>
        <authorList>
            <person name="Ali S."/>
            <person name="Shao J."/>
            <person name="Larry D.J."/>
            <person name="Kronmiller B."/>
            <person name="Shen D."/>
            <person name="Strem M.D."/>
            <person name="Melnick R.L."/>
            <person name="Guiltinan M.J."/>
            <person name="Tyler B.M."/>
            <person name="Meinhardt L.W."/>
            <person name="Bailey B.A."/>
        </authorList>
    </citation>
    <scope>NUCLEOTIDE SEQUENCE [LARGE SCALE GENOMIC DNA]</scope>
    <source>
        <strain evidence="3">zdho120</strain>
    </source>
</reference>
<evidence type="ECO:0000313" key="2">
    <source>
        <dbReference type="EMBL" id="OWZ07905.1"/>
    </source>
</evidence>
<evidence type="ECO:0000313" key="3">
    <source>
        <dbReference type="Proteomes" id="UP000198211"/>
    </source>
</evidence>
<dbReference type="OrthoDB" id="182430at2759"/>
<dbReference type="GO" id="GO:0003964">
    <property type="term" value="F:RNA-directed DNA polymerase activity"/>
    <property type="evidence" value="ECO:0007669"/>
    <property type="project" value="UniProtKB-KW"/>
</dbReference>
<dbReference type="EMBL" id="NBNE01003353">
    <property type="protein sequence ID" value="OWZ07905.1"/>
    <property type="molecule type" value="Genomic_DNA"/>
</dbReference>
<dbReference type="FunFam" id="1.10.340.70:FF:000001">
    <property type="entry name" value="Retrovirus-related Pol polyprotein from transposon gypsy-like Protein"/>
    <property type="match status" value="1"/>
</dbReference>
<dbReference type="PANTHER" id="PTHR37984">
    <property type="entry name" value="PROTEIN CBG26694"/>
    <property type="match status" value="1"/>
</dbReference>
<evidence type="ECO:0000259" key="1">
    <source>
        <dbReference type="Pfam" id="PF17921"/>
    </source>
</evidence>
<name>A0A225VRF8_9STRA</name>
<dbReference type="InterPro" id="IPR041588">
    <property type="entry name" value="Integrase_H2C2"/>
</dbReference>
<keyword evidence="3" id="KW-1185">Reference proteome</keyword>
<proteinExistence type="predicted"/>
<organism evidence="2 3">
    <name type="scientific">Phytophthora megakarya</name>
    <dbReference type="NCBI Taxonomy" id="4795"/>
    <lineage>
        <taxon>Eukaryota</taxon>
        <taxon>Sar</taxon>
        <taxon>Stramenopiles</taxon>
        <taxon>Oomycota</taxon>
        <taxon>Peronosporomycetes</taxon>
        <taxon>Peronosporales</taxon>
        <taxon>Peronosporaceae</taxon>
        <taxon>Phytophthora</taxon>
    </lineage>
</organism>
<protein>
    <submittedName>
        <fullName evidence="2">Reverse transcriptase</fullName>
    </submittedName>
</protein>
<dbReference type="Pfam" id="PF17921">
    <property type="entry name" value="Integrase_H2C2"/>
    <property type="match status" value="1"/>
</dbReference>
<keyword evidence="2" id="KW-0695">RNA-directed DNA polymerase</keyword>
<keyword evidence="2" id="KW-0808">Transferase</keyword>